<dbReference type="EMBL" id="JWZT01000178">
    <property type="protein sequence ID" value="KII74898.1"/>
    <property type="molecule type" value="Genomic_DNA"/>
</dbReference>
<dbReference type="InterPro" id="IPR018492">
    <property type="entry name" value="Ribosomal_eL8/Nhp2"/>
</dbReference>
<dbReference type="EMBL" id="JWZT01004623">
    <property type="protein sequence ID" value="KII63674.1"/>
    <property type="molecule type" value="Genomic_DNA"/>
</dbReference>
<evidence type="ECO:0000256" key="1">
    <source>
        <dbReference type="ARBA" id="ARBA00007337"/>
    </source>
</evidence>
<dbReference type="OMA" id="DELDHEY"/>
<keyword evidence="2 4" id="KW-0687">Ribonucleoprotein</keyword>
<protein>
    <submittedName>
        <fullName evidence="4">H/ACA ribonucleoprotein complex subunit 2-like protein</fullName>
    </submittedName>
</protein>
<dbReference type="GO" id="GO:1990904">
    <property type="term" value="C:ribonucleoprotein complex"/>
    <property type="evidence" value="ECO:0007669"/>
    <property type="project" value="UniProtKB-KW"/>
</dbReference>
<dbReference type="Proteomes" id="UP000031668">
    <property type="component" value="Unassembled WGS sequence"/>
</dbReference>
<evidence type="ECO:0000313" key="6">
    <source>
        <dbReference type="Proteomes" id="UP000031668"/>
    </source>
</evidence>
<dbReference type="OrthoDB" id="5364946at2759"/>
<gene>
    <name evidence="4" type="ORF">RF11_06210</name>
    <name evidence="5" type="ORF">RF11_12639</name>
</gene>
<name>A0A0C2MH73_THEKT</name>
<evidence type="ECO:0000313" key="4">
    <source>
        <dbReference type="EMBL" id="KII63674.1"/>
    </source>
</evidence>
<dbReference type="Pfam" id="PF01248">
    <property type="entry name" value="Ribosomal_L7Ae"/>
    <property type="match status" value="1"/>
</dbReference>
<organism evidence="4 6">
    <name type="scientific">Thelohanellus kitauei</name>
    <name type="common">Myxosporean</name>
    <dbReference type="NCBI Taxonomy" id="669202"/>
    <lineage>
        <taxon>Eukaryota</taxon>
        <taxon>Metazoa</taxon>
        <taxon>Cnidaria</taxon>
        <taxon>Myxozoa</taxon>
        <taxon>Myxosporea</taxon>
        <taxon>Bivalvulida</taxon>
        <taxon>Platysporina</taxon>
        <taxon>Myxobolidae</taxon>
        <taxon>Thelohanellus</taxon>
    </lineage>
</organism>
<sequence length="120" mass="13482">MNLDTAIKCGLEDELDHEYEKLLKRVSVIASPLADCRLTKRIGKFLKKCTPKISVGRDVKTVYRGSKAVTRCMKKNLKGVVILGGDTFPIDLISHIPVCCEDRQVPYCYVPSGIVNRWLT</sequence>
<dbReference type="InterPro" id="IPR004038">
    <property type="entry name" value="Ribosomal_eL8/eL30/eS12/Gad45"/>
</dbReference>
<dbReference type="SUPFAM" id="SSF55315">
    <property type="entry name" value="L30e-like"/>
    <property type="match status" value="1"/>
</dbReference>
<comment type="similarity">
    <text evidence="1">Belongs to the eukaryotic ribosomal protein eL8 family.</text>
</comment>
<dbReference type="InterPro" id="IPR029064">
    <property type="entry name" value="Ribosomal_eL30-like_sf"/>
</dbReference>
<comment type="caution">
    <text evidence="4">The sequence shown here is derived from an EMBL/GenBank/DDBJ whole genome shotgun (WGS) entry which is preliminary data.</text>
</comment>
<dbReference type="Gene3D" id="3.30.1330.30">
    <property type="match status" value="1"/>
</dbReference>
<evidence type="ECO:0000313" key="5">
    <source>
        <dbReference type="EMBL" id="KII74898.1"/>
    </source>
</evidence>
<feature type="domain" description="Ribosomal protein eL8/eL30/eS12/Gadd45" evidence="3">
    <location>
        <begin position="49"/>
        <end position="112"/>
    </location>
</feature>
<accession>A0A0C2MH73</accession>
<reference evidence="4 6" key="1">
    <citation type="journal article" date="2014" name="Genome Biol. Evol.">
        <title>The genome of the myxosporean Thelohanellus kitauei shows adaptations to nutrient acquisition within its fish host.</title>
        <authorList>
            <person name="Yang Y."/>
            <person name="Xiong J."/>
            <person name="Zhou Z."/>
            <person name="Huo F."/>
            <person name="Miao W."/>
            <person name="Ran C."/>
            <person name="Liu Y."/>
            <person name="Zhang J."/>
            <person name="Feng J."/>
            <person name="Wang M."/>
            <person name="Wang M."/>
            <person name="Wang L."/>
            <person name="Yao B."/>
        </authorList>
    </citation>
    <scope>NUCLEOTIDE SEQUENCE [LARGE SCALE GENOMIC DNA]</scope>
    <source>
        <strain evidence="4">Wuqing</strain>
    </source>
</reference>
<keyword evidence="6" id="KW-1185">Reference proteome</keyword>
<proteinExistence type="inferred from homology"/>
<dbReference type="AlphaFoldDB" id="A0A0C2MH73"/>
<dbReference type="PRINTS" id="PR00881">
    <property type="entry name" value="L7ARS6FAMILY"/>
</dbReference>
<evidence type="ECO:0000259" key="3">
    <source>
        <dbReference type="Pfam" id="PF01248"/>
    </source>
</evidence>
<evidence type="ECO:0000256" key="2">
    <source>
        <dbReference type="ARBA" id="ARBA00023274"/>
    </source>
</evidence>